<dbReference type="Proteomes" id="UP000281647">
    <property type="component" value="Unassembled WGS sequence"/>
</dbReference>
<comment type="caution">
    <text evidence="1">The sequence shown here is derived from an EMBL/GenBank/DDBJ whole genome shotgun (WGS) entry which is preliminary data.</text>
</comment>
<organism evidence="1 2">
    <name type="scientific">Borborobacter arsenicus</name>
    <dbReference type="NCBI Taxonomy" id="1851146"/>
    <lineage>
        <taxon>Bacteria</taxon>
        <taxon>Pseudomonadati</taxon>
        <taxon>Pseudomonadota</taxon>
        <taxon>Alphaproteobacteria</taxon>
        <taxon>Hyphomicrobiales</taxon>
        <taxon>Phyllobacteriaceae</taxon>
        <taxon>Borborobacter</taxon>
    </lineage>
</organism>
<gene>
    <name evidence="1" type="ORF">EET67_23435</name>
</gene>
<sequence>MSIKVNMPRGSDEKVSPSSVYVIRDATDVERDESPEAVSCIWGAGFRIFPADSLMVLIDRFSELTLARLTSPGGMAMLISAEQVDDCEDRAALLDNEKAKSMLLFGTGASAPRIRVRETKADLVAIWTKLGLSTEPFE</sequence>
<dbReference type="RefSeq" id="WP_128628678.1">
    <property type="nucleotide sequence ID" value="NZ_RKST01000044.1"/>
</dbReference>
<dbReference type="EMBL" id="RKST01000044">
    <property type="protein sequence ID" value="RUM95435.1"/>
    <property type="molecule type" value="Genomic_DNA"/>
</dbReference>
<protein>
    <submittedName>
        <fullName evidence="1">Uncharacterized protein</fullName>
    </submittedName>
</protein>
<accession>A0A432V031</accession>
<name>A0A432V031_9HYPH</name>
<dbReference type="OrthoDB" id="9926591at2"/>
<evidence type="ECO:0000313" key="1">
    <source>
        <dbReference type="EMBL" id="RUM95435.1"/>
    </source>
</evidence>
<evidence type="ECO:0000313" key="2">
    <source>
        <dbReference type="Proteomes" id="UP000281647"/>
    </source>
</evidence>
<dbReference type="AlphaFoldDB" id="A0A432V031"/>
<keyword evidence="2" id="KW-1185">Reference proteome</keyword>
<reference evidence="1 2" key="1">
    <citation type="submission" date="2018-11" db="EMBL/GenBank/DDBJ databases">
        <title>Pseudaminobacter arsenicus sp. nov., an arsenic-resistant bacterium isolated from arsenic-rich aquifers.</title>
        <authorList>
            <person name="Mu Y."/>
        </authorList>
    </citation>
    <scope>NUCLEOTIDE SEQUENCE [LARGE SCALE GENOMIC DNA]</scope>
    <source>
        <strain evidence="1 2">CB3</strain>
    </source>
</reference>
<proteinExistence type="predicted"/>